<name>A0AAD7JT08_9AGAR</name>
<comment type="caution">
    <text evidence="2">The sequence shown here is derived from an EMBL/GenBank/DDBJ whole genome shotgun (WGS) entry which is preliminary data.</text>
</comment>
<gene>
    <name evidence="2" type="ORF">B0H16DRAFT_1452298</name>
</gene>
<proteinExistence type="predicted"/>
<organism evidence="2 3">
    <name type="scientific">Mycena metata</name>
    <dbReference type="NCBI Taxonomy" id="1033252"/>
    <lineage>
        <taxon>Eukaryota</taxon>
        <taxon>Fungi</taxon>
        <taxon>Dikarya</taxon>
        <taxon>Basidiomycota</taxon>
        <taxon>Agaricomycotina</taxon>
        <taxon>Agaricomycetes</taxon>
        <taxon>Agaricomycetidae</taxon>
        <taxon>Agaricales</taxon>
        <taxon>Marasmiineae</taxon>
        <taxon>Mycenaceae</taxon>
        <taxon>Mycena</taxon>
    </lineage>
</organism>
<keyword evidence="3" id="KW-1185">Reference proteome</keyword>
<protein>
    <submittedName>
        <fullName evidence="2">Uncharacterized protein</fullName>
    </submittedName>
</protein>
<dbReference type="AlphaFoldDB" id="A0AAD7JT08"/>
<sequence>MHFATSRCTASKRNINIQNVGVQDQETLGSPGSSMGENGGEALTRRCRSAPHDVAPRGLKTNHLHLKSVKVLGLWAVEGARTMPTYWAQPGYETAPMFIWRYITDNSSVDTGVELDDELVMAPRYRHISYLQRHVEFAPHQSSDTRGRRQAGGGDSPRVSDVAMNVGAGSNVELGSVSNGLGEKECEEENLKYADAGHGRRTGAASMLGIRGTAQISRSLRFLGVQIVVYVWHPWRRAKVEFEGESGSVKRGRIVTGADT</sequence>
<accession>A0AAD7JT08</accession>
<evidence type="ECO:0000313" key="2">
    <source>
        <dbReference type="EMBL" id="KAJ7769920.1"/>
    </source>
</evidence>
<evidence type="ECO:0000313" key="3">
    <source>
        <dbReference type="Proteomes" id="UP001215598"/>
    </source>
</evidence>
<feature type="region of interest" description="Disordered" evidence="1">
    <location>
        <begin position="139"/>
        <end position="158"/>
    </location>
</feature>
<dbReference type="EMBL" id="JARKIB010000017">
    <property type="protein sequence ID" value="KAJ7769920.1"/>
    <property type="molecule type" value="Genomic_DNA"/>
</dbReference>
<dbReference type="Proteomes" id="UP001215598">
    <property type="component" value="Unassembled WGS sequence"/>
</dbReference>
<evidence type="ECO:0000256" key="1">
    <source>
        <dbReference type="SAM" id="MobiDB-lite"/>
    </source>
</evidence>
<reference evidence="2" key="1">
    <citation type="submission" date="2023-03" db="EMBL/GenBank/DDBJ databases">
        <title>Massive genome expansion in bonnet fungi (Mycena s.s.) driven by repeated elements and novel gene families across ecological guilds.</title>
        <authorList>
            <consortium name="Lawrence Berkeley National Laboratory"/>
            <person name="Harder C.B."/>
            <person name="Miyauchi S."/>
            <person name="Viragh M."/>
            <person name="Kuo A."/>
            <person name="Thoen E."/>
            <person name="Andreopoulos B."/>
            <person name="Lu D."/>
            <person name="Skrede I."/>
            <person name="Drula E."/>
            <person name="Henrissat B."/>
            <person name="Morin E."/>
            <person name="Kohler A."/>
            <person name="Barry K."/>
            <person name="LaButti K."/>
            <person name="Morin E."/>
            <person name="Salamov A."/>
            <person name="Lipzen A."/>
            <person name="Mereny Z."/>
            <person name="Hegedus B."/>
            <person name="Baldrian P."/>
            <person name="Stursova M."/>
            <person name="Weitz H."/>
            <person name="Taylor A."/>
            <person name="Grigoriev I.V."/>
            <person name="Nagy L.G."/>
            <person name="Martin F."/>
            <person name="Kauserud H."/>
        </authorList>
    </citation>
    <scope>NUCLEOTIDE SEQUENCE</scope>
    <source>
        <strain evidence="2">CBHHK182m</strain>
    </source>
</reference>